<feature type="transmembrane region" description="Helical" evidence="5">
    <location>
        <begin position="170"/>
        <end position="191"/>
    </location>
</feature>
<evidence type="ECO:0000256" key="3">
    <source>
        <dbReference type="ARBA" id="ARBA00022989"/>
    </source>
</evidence>
<proteinExistence type="predicted"/>
<sequence>MSAASQLKREIGLFSAIAIVVANMVGTGIFTTSGFILQEVGSSSALLLGWLVGGAFALCGALCYGELGARYPQAGGEYVYLREAFGKPVAFLSGWISLIVGFSAPIAAAAIAFSVYLLKAVGADADRVVTLFGVPAVTFSLPMVLAIAVVALLSILHAHSLRVGSRVQNLLTLFKIALIVTFIGAGMFSSGGSTDHISEGLSLGVLLDGKFAVALIFISFAYSGWNAAAYLGGEIQRPSRNIPLAMLAGTLIVTALYLLLNLVYVYALPPEDMSGVMEVAAAAGTGLFGPGIGRWLNGAISLGLLSVISAMILAGPRVYYAMSRDGIFFPLFGRVSSARHTPAPAIGLQAAIAIIMIISASYDKLLVYIGFTLSLFAMLTVVGLIRVRRAGTDEAPAYRTWGYPLTPLFFILGNLWIIVFSIKSRPAPVVWGIITIAAGLGMYLYFHRGRLQPREKKASNPPVVRTLLSDRGEIEMNPSKPKEDLS</sequence>
<reference evidence="6 7" key="1">
    <citation type="submission" date="2019-11" db="EMBL/GenBank/DDBJ databases">
        <title>Comparative genomics of hydrocarbon-degrading Desulfosarcina strains.</title>
        <authorList>
            <person name="Watanabe M."/>
            <person name="Kojima H."/>
            <person name="Fukui M."/>
        </authorList>
    </citation>
    <scope>NUCLEOTIDE SEQUENCE [LARGE SCALE GENOMIC DNA]</scope>
    <source>
        <strain evidence="6 7">PL12</strain>
    </source>
</reference>
<evidence type="ECO:0000256" key="5">
    <source>
        <dbReference type="SAM" id="Phobius"/>
    </source>
</evidence>
<keyword evidence="7" id="KW-1185">Reference proteome</keyword>
<accession>A0A5K7YP81</accession>
<dbReference type="Proteomes" id="UP000427906">
    <property type="component" value="Chromosome"/>
</dbReference>
<dbReference type="OrthoDB" id="127638at2"/>
<evidence type="ECO:0000256" key="4">
    <source>
        <dbReference type="ARBA" id="ARBA00023136"/>
    </source>
</evidence>
<organism evidence="6 7">
    <name type="scientific">Desulfosarcina alkanivorans</name>
    <dbReference type="NCBI Taxonomy" id="571177"/>
    <lineage>
        <taxon>Bacteria</taxon>
        <taxon>Pseudomonadati</taxon>
        <taxon>Thermodesulfobacteriota</taxon>
        <taxon>Desulfobacteria</taxon>
        <taxon>Desulfobacterales</taxon>
        <taxon>Desulfosarcinaceae</taxon>
        <taxon>Desulfosarcina</taxon>
    </lineage>
</organism>
<dbReference type="PIRSF" id="PIRSF006060">
    <property type="entry name" value="AA_transporter"/>
    <property type="match status" value="1"/>
</dbReference>
<dbReference type="EMBL" id="AP021874">
    <property type="protein sequence ID" value="BBO71592.1"/>
    <property type="molecule type" value="Genomic_DNA"/>
</dbReference>
<dbReference type="GO" id="GO:0016020">
    <property type="term" value="C:membrane"/>
    <property type="evidence" value="ECO:0007669"/>
    <property type="project" value="UniProtKB-SubCell"/>
</dbReference>
<feature type="transmembrane region" description="Helical" evidence="5">
    <location>
        <begin position="48"/>
        <end position="69"/>
    </location>
</feature>
<gene>
    <name evidence="6" type="ORF">DSCA_55220</name>
</gene>
<feature type="transmembrane region" description="Helical" evidence="5">
    <location>
        <begin position="405"/>
        <end position="422"/>
    </location>
</feature>
<evidence type="ECO:0000313" key="6">
    <source>
        <dbReference type="EMBL" id="BBO71592.1"/>
    </source>
</evidence>
<evidence type="ECO:0000313" key="7">
    <source>
        <dbReference type="Proteomes" id="UP000427906"/>
    </source>
</evidence>
<keyword evidence="4 5" id="KW-0472">Membrane</keyword>
<dbReference type="InterPro" id="IPR002293">
    <property type="entry name" value="AA/rel_permease1"/>
</dbReference>
<feature type="transmembrane region" description="Helical" evidence="5">
    <location>
        <begin position="295"/>
        <end position="320"/>
    </location>
</feature>
<dbReference type="PANTHER" id="PTHR11785">
    <property type="entry name" value="AMINO ACID TRANSPORTER"/>
    <property type="match status" value="1"/>
</dbReference>
<feature type="transmembrane region" description="Helical" evidence="5">
    <location>
        <begin position="136"/>
        <end position="158"/>
    </location>
</feature>
<feature type="transmembrane region" description="Helical" evidence="5">
    <location>
        <begin position="89"/>
        <end position="116"/>
    </location>
</feature>
<keyword evidence="3 5" id="KW-1133">Transmembrane helix</keyword>
<evidence type="ECO:0000256" key="1">
    <source>
        <dbReference type="ARBA" id="ARBA00004141"/>
    </source>
</evidence>
<feature type="transmembrane region" description="Helical" evidence="5">
    <location>
        <begin position="428"/>
        <end position="446"/>
    </location>
</feature>
<protein>
    <submittedName>
        <fullName evidence="6">Amino acid permease</fullName>
    </submittedName>
</protein>
<dbReference type="RefSeq" id="WP_155319404.1">
    <property type="nucleotide sequence ID" value="NZ_AP021874.1"/>
</dbReference>
<dbReference type="Pfam" id="PF13520">
    <property type="entry name" value="AA_permease_2"/>
    <property type="match status" value="1"/>
</dbReference>
<name>A0A5K7YP81_9BACT</name>
<keyword evidence="2 5" id="KW-0812">Transmembrane</keyword>
<evidence type="ECO:0000256" key="2">
    <source>
        <dbReference type="ARBA" id="ARBA00022692"/>
    </source>
</evidence>
<dbReference type="Gene3D" id="1.20.1740.10">
    <property type="entry name" value="Amino acid/polyamine transporter I"/>
    <property type="match status" value="1"/>
</dbReference>
<feature type="transmembrane region" description="Helical" evidence="5">
    <location>
        <begin position="211"/>
        <end position="232"/>
    </location>
</feature>
<dbReference type="KEGG" id="dalk:DSCA_55220"/>
<feature type="transmembrane region" description="Helical" evidence="5">
    <location>
        <begin position="341"/>
        <end position="359"/>
    </location>
</feature>
<dbReference type="GO" id="GO:0015179">
    <property type="term" value="F:L-amino acid transmembrane transporter activity"/>
    <property type="evidence" value="ECO:0007669"/>
    <property type="project" value="TreeGrafter"/>
</dbReference>
<dbReference type="InterPro" id="IPR050598">
    <property type="entry name" value="AminoAcid_Transporter"/>
</dbReference>
<feature type="transmembrane region" description="Helical" evidence="5">
    <location>
        <begin position="365"/>
        <end position="385"/>
    </location>
</feature>
<dbReference type="PANTHER" id="PTHR11785:SF512">
    <property type="entry name" value="SOBREMESA, ISOFORM B"/>
    <property type="match status" value="1"/>
</dbReference>
<feature type="transmembrane region" description="Helical" evidence="5">
    <location>
        <begin position="12"/>
        <end position="36"/>
    </location>
</feature>
<comment type="subcellular location">
    <subcellularLocation>
        <location evidence="1">Membrane</location>
        <topology evidence="1">Multi-pass membrane protein</topology>
    </subcellularLocation>
</comment>
<dbReference type="AlphaFoldDB" id="A0A5K7YP81"/>
<feature type="transmembrane region" description="Helical" evidence="5">
    <location>
        <begin position="244"/>
        <end position="267"/>
    </location>
</feature>